<dbReference type="PANTHER" id="PTHR42783">
    <property type="entry name" value="GLUTAMATE SYNTHASE [NADPH] SMALL CHAIN"/>
    <property type="match status" value="1"/>
</dbReference>
<dbReference type="PROSITE" id="PS51379">
    <property type="entry name" value="4FE4S_FER_2"/>
    <property type="match status" value="1"/>
</dbReference>
<protein>
    <submittedName>
        <fullName evidence="2">Selenate reductase YgfK</fullName>
    </submittedName>
</protein>
<dbReference type="GO" id="GO:0016491">
    <property type="term" value="F:oxidoreductase activity"/>
    <property type="evidence" value="ECO:0007669"/>
    <property type="project" value="InterPro"/>
</dbReference>
<dbReference type="PANTHER" id="PTHR42783:SF3">
    <property type="entry name" value="GLUTAMATE SYNTHASE [NADPH] SMALL CHAIN-RELATED"/>
    <property type="match status" value="1"/>
</dbReference>
<dbReference type="InterPro" id="IPR036188">
    <property type="entry name" value="FAD/NAD-bd_sf"/>
</dbReference>
<dbReference type="Pfam" id="PF14691">
    <property type="entry name" value="Fer4_20"/>
    <property type="match status" value="1"/>
</dbReference>
<dbReference type="OrthoDB" id="9803192at2"/>
<dbReference type="Pfam" id="PF13450">
    <property type="entry name" value="NAD_binding_8"/>
    <property type="match status" value="1"/>
</dbReference>
<proteinExistence type="predicted"/>
<feature type="domain" description="4Fe-4S ferredoxin-type" evidence="1">
    <location>
        <begin position="961"/>
        <end position="991"/>
    </location>
</feature>
<dbReference type="EMBL" id="LS483254">
    <property type="protein sequence ID" value="SQD92943.1"/>
    <property type="molecule type" value="Genomic_DNA"/>
</dbReference>
<dbReference type="KEGG" id="bana:BARAN1_0919"/>
<dbReference type="InterPro" id="IPR017701">
    <property type="entry name" value="Se_rdtase_YgfK"/>
</dbReference>
<dbReference type="NCBIfam" id="TIGR03315">
    <property type="entry name" value="Se_ygfK"/>
    <property type="match status" value="1"/>
</dbReference>
<gene>
    <name evidence="2" type="primary">YgfK</name>
    <name evidence="2" type="ORF">BARAN1_0919</name>
</gene>
<dbReference type="GO" id="GO:0051536">
    <property type="term" value="F:iron-sulfur cluster binding"/>
    <property type="evidence" value="ECO:0007669"/>
    <property type="project" value="InterPro"/>
</dbReference>
<dbReference type="Gene3D" id="1.10.1060.10">
    <property type="entry name" value="Alpha-helical ferredoxin"/>
    <property type="match status" value="2"/>
</dbReference>
<evidence type="ECO:0000313" key="2">
    <source>
        <dbReference type="EMBL" id="SQD92943.1"/>
    </source>
</evidence>
<keyword evidence="3" id="KW-1185">Reference proteome</keyword>
<dbReference type="AlphaFoldDB" id="A0A2X3K7F8"/>
<dbReference type="RefSeq" id="WP_122031291.1">
    <property type="nucleotide sequence ID" value="NZ_LS483254.1"/>
</dbReference>
<evidence type="ECO:0000313" key="3">
    <source>
        <dbReference type="Proteomes" id="UP000249818"/>
    </source>
</evidence>
<dbReference type="Pfam" id="PF07992">
    <property type="entry name" value="Pyr_redox_2"/>
    <property type="match status" value="1"/>
</dbReference>
<dbReference type="InterPro" id="IPR017896">
    <property type="entry name" value="4Fe4S_Fe-S-bd"/>
</dbReference>
<name>A0A2X3K7F8_9BACT</name>
<dbReference type="InterPro" id="IPR009051">
    <property type="entry name" value="Helical_ferredxn"/>
</dbReference>
<dbReference type="Proteomes" id="UP000249818">
    <property type="component" value="Chromosome BARAN1"/>
</dbReference>
<dbReference type="InterPro" id="IPR023753">
    <property type="entry name" value="FAD/NAD-binding_dom"/>
</dbReference>
<sequence length="1093" mass="117761">MSDRMRVQPFEDLLRWALGELKEKDAIFGIPRSLFHVPRADAPYRGEFVGHPLATPIGPAAGPHTQLAQNIVASWLCGGRFIELKTVQANDELQIPRPCIDMADEGYNVEWSQELKLDQSAGEYVKAWVLIHVLHHALGFPGPVGTVFNMSVGYDLEGIRSPRMAAFMDRLTDASPEIAELRRTLRRNFPRFAEIEIPSRITDNVTLSTMHGCPPDEIEKIGRHLLVERGLHTFVKLNPTLLGKEEVLGILHDRLGFREIAIPDRVFGHDLPYDRAVELITALDGVAGREGLTFGVKLSNTLAMANHKRTLPGDEVYMSGRALYPITMALFRRLAREFEGDLAVSYAGGADSVNVPTILACGARTVTAASDLLKPGGYARLGGWLENLEGAMRARRARNLDELAQNKLAALDRAAEEALAAPRYRKGYFPDGLPKVTSGLALFDCITAPCTEACPIGQDVPSYACRIARGAAGEALAGILNQNPLPGVTGYACPHPCERRCTRNNYEQAVGIRALKRFAVERGGAPVLPSPAPATGRKVAIVGSGPSGLSAAYFLSLSGVRVTVFEKDGEPGGMLRLAPPFRLPRSVVGADIQRIRDLGVEIVLDHPVAGPPEGLLDDGFAAVYVGCGFQGEAKLGIAGEEGEGVWGALSFLRAVAAGREPALGSPVVVIGGGNTAMDAARTAHRLTGQPVTVLYRRSRAEMPAEWEEVEDLLAEGNALLELVSPEHIVRRSGRVVGVACVRTTLGAPGPDGRRSPIPVPGSGFEVPAGAVLVAVGQRPEMGFLAGSRIQIGKDGRIAADPETGAAGPTRVYAGGDAVRGPATIVAACADGRRAAAAICREIGIPFRSWPAPRLTLSRDEMGRAKRARARILPRRSPAVLPRERRTGFDLVEATLGAEEARAEASRCVQCATFCDKCVEVCPNRSNLAYAVDPLRWALPVLACRHGTLVAVREEAFEVRQGRQIVHLDDLCNECGNCATFCVHNGKPYRDKPRLFLDEEAFARDAGPAFFIRHGSVRRREGGIESTLAVEEGGMMFEDPFVTVAFTPDIRVREQTLKQPFSGERSLRPAAEMLVLLRGVTGSLSFLIRGGADG</sequence>
<dbReference type="InterPro" id="IPR028261">
    <property type="entry name" value="DPD_II"/>
</dbReference>
<accession>A0A2X3K7F8</accession>
<dbReference type="SUPFAM" id="SSF51971">
    <property type="entry name" value="Nucleotide-binding domain"/>
    <property type="match status" value="2"/>
</dbReference>
<reference evidence="3" key="1">
    <citation type="submission" date="2018-05" db="EMBL/GenBank/DDBJ databases">
        <authorList>
            <person name="Hao L."/>
        </authorList>
    </citation>
    <scope>NUCLEOTIDE SEQUENCE [LARGE SCALE GENOMIC DNA]</scope>
</reference>
<dbReference type="SUPFAM" id="SSF46548">
    <property type="entry name" value="alpha-helical ferredoxin"/>
    <property type="match status" value="2"/>
</dbReference>
<dbReference type="Gene3D" id="3.50.50.60">
    <property type="entry name" value="FAD/NAD(P)-binding domain"/>
    <property type="match status" value="2"/>
</dbReference>
<organism evidence="2 3">
    <name type="scientific">Candidatus Bipolaricaulis anaerobius</name>
    <dbReference type="NCBI Taxonomy" id="2026885"/>
    <lineage>
        <taxon>Bacteria</taxon>
        <taxon>Candidatus Bipolaricaulota</taxon>
        <taxon>Candidatus Bipolaricaulia</taxon>
        <taxon>Candidatus Bipolaricaulales</taxon>
        <taxon>Candidatus Bipolaricaulaceae</taxon>
        <taxon>Candidatus Bipolaricaulis</taxon>
    </lineage>
</organism>
<evidence type="ECO:0000259" key="1">
    <source>
        <dbReference type="PROSITE" id="PS51379"/>
    </source>
</evidence>
<dbReference type="SUPFAM" id="SSF51395">
    <property type="entry name" value="FMN-linked oxidoreductases"/>
    <property type="match status" value="1"/>
</dbReference>
<dbReference type="PRINTS" id="PR00419">
    <property type="entry name" value="ADXRDTASE"/>
</dbReference>